<organism evidence="2 3">
    <name type="scientific">Enterobacter cancerogenus</name>
    <dbReference type="NCBI Taxonomy" id="69218"/>
    <lineage>
        <taxon>Bacteria</taxon>
        <taxon>Pseudomonadati</taxon>
        <taxon>Pseudomonadota</taxon>
        <taxon>Gammaproteobacteria</taxon>
        <taxon>Enterobacterales</taxon>
        <taxon>Enterobacteriaceae</taxon>
        <taxon>Enterobacter</taxon>
        <taxon>Enterobacter cloacae complex</taxon>
    </lineage>
</organism>
<reference evidence="2 3" key="1">
    <citation type="journal article" date="2019" name="Sci. Rep.">
        <title>Differences in resource use lead to coexistence of seed-transmitted microbial populations.</title>
        <authorList>
            <person name="Torres-Cortes G."/>
            <person name="Garcia B.J."/>
            <person name="Compant S."/>
            <person name="Rezki S."/>
            <person name="Jones P."/>
            <person name="Preveaux A."/>
            <person name="Briand M."/>
            <person name="Roulet A."/>
            <person name="Bouchez O."/>
            <person name="Jacobson D."/>
            <person name="Barret M."/>
        </authorList>
    </citation>
    <scope>NUCLEOTIDE SEQUENCE [LARGE SCALE GENOMIC DNA]</scope>
    <source>
        <strain evidence="2 3">CFBP13530</strain>
    </source>
</reference>
<dbReference type="EMBL" id="QGAL01000004">
    <property type="protein sequence ID" value="TKK17845.1"/>
    <property type="molecule type" value="Genomic_DNA"/>
</dbReference>
<keyword evidence="1" id="KW-1133">Transmembrane helix</keyword>
<gene>
    <name evidence="2" type="ORF">EcCFBP13530_16005</name>
</gene>
<accession>A0AB38P4P8</accession>
<evidence type="ECO:0000313" key="3">
    <source>
        <dbReference type="Proteomes" id="UP000306327"/>
    </source>
</evidence>
<feature type="transmembrane region" description="Helical" evidence="1">
    <location>
        <begin position="366"/>
        <end position="387"/>
    </location>
</feature>
<dbReference type="RefSeq" id="WP_137272959.1">
    <property type="nucleotide sequence ID" value="NZ_QGAL01000004.1"/>
</dbReference>
<sequence length="497" mass="56113">MTSILEKIGKAINRSRRASDLVITEDRQATTRKLFISGTMDNDALRLWGEVIDADAENLRITFVDESRDDIHPTQGVPGQKHFITIISDEIPGILRIFTLEGWRTFLLQDPRLRQYHLICALFISESFETQQWKVVPWKQMHPEDSETDVPARTASVTKSIIRCFSTDFLPPDTIAPWLLISGNNMTDEPMKLWASLACRELLKCFVNELFSAQIKKVGLSGKPPRKIPFGEEYAALPAFDVIQETTRWIFLEGNETELKHTFLSSELAREWPEGVTFCEGIVYRLSPALESARLLYKAHIRTGGKDTLKSLGDLRKSLAEETQKIQQQSRDLSSALWKDMALVISTLVLRYSLEALKASGPQKVYALAFCALALYIAISYGMSVYINRHALSLLEKNRTTWRSKLYGFLDEQDYRELAGLPVNAAIQSYRRVERITSAIVLILVTLLLTAAAGEFWSLSMILQSGYTWVMSALQFLPPPWALCGPNGFPVCPSGPK</sequence>
<protein>
    <submittedName>
        <fullName evidence="2">Uncharacterized protein</fullName>
    </submittedName>
</protein>
<evidence type="ECO:0000256" key="1">
    <source>
        <dbReference type="SAM" id="Phobius"/>
    </source>
</evidence>
<keyword evidence="1" id="KW-0472">Membrane</keyword>
<comment type="caution">
    <text evidence="2">The sequence shown here is derived from an EMBL/GenBank/DDBJ whole genome shotgun (WGS) entry which is preliminary data.</text>
</comment>
<name>A0AB38P4P8_9ENTR</name>
<proteinExistence type="predicted"/>
<evidence type="ECO:0000313" key="2">
    <source>
        <dbReference type="EMBL" id="TKK17845.1"/>
    </source>
</evidence>
<keyword evidence="1" id="KW-0812">Transmembrane</keyword>
<dbReference type="Proteomes" id="UP000306327">
    <property type="component" value="Unassembled WGS sequence"/>
</dbReference>
<feature type="transmembrane region" description="Helical" evidence="1">
    <location>
        <begin position="439"/>
        <end position="463"/>
    </location>
</feature>
<dbReference type="AlphaFoldDB" id="A0AB38P4P8"/>